<dbReference type="AlphaFoldDB" id="A0A2S6IPX0"/>
<feature type="transmembrane region" description="Helical" evidence="1">
    <location>
        <begin position="33"/>
        <end position="49"/>
    </location>
</feature>
<keyword evidence="1" id="KW-0812">Transmembrane</keyword>
<evidence type="ECO:0000313" key="3">
    <source>
        <dbReference type="Proteomes" id="UP000239002"/>
    </source>
</evidence>
<sequence length="56" mass="6737">MIPDWFYKLLIVMCVISLCILGYKIADGEQNRSFIWFGFLFLMAIWYALRQLRSNK</sequence>
<comment type="caution">
    <text evidence="2">The sequence shown here is derived from an EMBL/GenBank/DDBJ whole genome shotgun (WGS) entry which is preliminary data.</text>
</comment>
<feature type="transmembrane region" description="Helical" evidence="1">
    <location>
        <begin position="6"/>
        <end position="26"/>
    </location>
</feature>
<dbReference type="RefSeq" id="WP_170034452.1">
    <property type="nucleotide sequence ID" value="NZ_PTJE01000001.1"/>
</dbReference>
<organism evidence="2 3">
    <name type="scientific">Nonlabens xylanidelens</name>
    <dbReference type="NCBI Taxonomy" id="191564"/>
    <lineage>
        <taxon>Bacteria</taxon>
        <taxon>Pseudomonadati</taxon>
        <taxon>Bacteroidota</taxon>
        <taxon>Flavobacteriia</taxon>
        <taxon>Flavobacteriales</taxon>
        <taxon>Flavobacteriaceae</taxon>
        <taxon>Nonlabens</taxon>
    </lineage>
</organism>
<keyword evidence="3" id="KW-1185">Reference proteome</keyword>
<accession>A0A2S6IPX0</accession>
<keyword evidence="1" id="KW-1133">Transmembrane helix</keyword>
<dbReference type="Proteomes" id="UP000239002">
    <property type="component" value="Unassembled WGS sequence"/>
</dbReference>
<protein>
    <submittedName>
        <fullName evidence="2">Uncharacterized protein</fullName>
    </submittedName>
</protein>
<dbReference type="EMBL" id="PTJE01000001">
    <property type="protein sequence ID" value="PPK96302.1"/>
    <property type="molecule type" value="Genomic_DNA"/>
</dbReference>
<evidence type="ECO:0000256" key="1">
    <source>
        <dbReference type="SAM" id="Phobius"/>
    </source>
</evidence>
<proteinExistence type="predicted"/>
<name>A0A2S6IPX0_9FLAO</name>
<gene>
    <name evidence="2" type="ORF">LY01_00120</name>
</gene>
<evidence type="ECO:0000313" key="2">
    <source>
        <dbReference type="EMBL" id="PPK96302.1"/>
    </source>
</evidence>
<reference evidence="2 3" key="1">
    <citation type="submission" date="2018-02" db="EMBL/GenBank/DDBJ databases">
        <title>Genomic Encyclopedia of Archaeal and Bacterial Type Strains, Phase II (KMG-II): from individual species to whole genera.</title>
        <authorList>
            <person name="Goeker M."/>
        </authorList>
    </citation>
    <scope>NUCLEOTIDE SEQUENCE [LARGE SCALE GENOMIC DNA]</scope>
    <source>
        <strain evidence="2 3">DSM 16809</strain>
    </source>
</reference>
<keyword evidence="1" id="KW-0472">Membrane</keyword>